<keyword evidence="4" id="KW-0963">Cytoplasm</keyword>
<dbReference type="AlphaFoldDB" id="A0A166WET5"/>
<keyword evidence="5" id="KW-0539">Nucleus</keyword>
<evidence type="ECO:0000256" key="4">
    <source>
        <dbReference type="ARBA" id="ARBA00022490"/>
    </source>
</evidence>
<keyword evidence="8" id="KW-1185">Reference proteome</keyword>
<dbReference type="GO" id="GO:0005634">
    <property type="term" value="C:nucleus"/>
    <property type="evidence" value="ECO:0007669"/>
    <property type="project" value="UniProtKB-SubCell"/>
</dbReference>
<sequence>MSAVKRDYNGRAKIAAEAPRGRFHDMFEGFRDELDQHHDRRERLVKVSRDVTAQSKKMYVVFYSYLQVMSSSLLTPLLASLLYKGTQPATRDSLICRTILTKPRNRVKELNKELSSNIQKDMDTRLAEIATLLSSVAPDLQSINRYRYQSTMRCLEELVEALSFAHYLRRQTLITLSEAQAAVPAAEAVGLTEYDYMYGVFDLFGELMRFATVTTAQTGRLLGGGDGDGDGHSRTLLSDMQELGCAFEMMRDVPTRDYRQKVEAMRQSVKKVEKLGYGLVVRGSERPKGWVPDMKEDAADHGSP</sequence>
<dbReference type="Gene3D" id="1.20.58.190">
    <property type="entry name" value="Translin, domain 1"/>
    <property type="match status" value="1"/>
</dbReference>
<proteinExistence type="inferred from homology"/>
<comment type="caution">
    <text evidence="7">The sequence shown here is derived from an EMBL/GenBank/DDBJ whole genome shotgun (WGS) entry which is preliminary data.</text>
</comment>
<dbReference type="GO" id="GO:0043565">
    <property type="term" value="F:sequence-specific DNA binding"/>
    <property type="evidence" value="ECO:0007669"/>
    <property type="project" value="InterPro"/>
</dbReference>
<evidence type="ECO:0000256" key="2">
    <source>
        <dbReference type="ARBA" id="ARBA00004496"/>
    </source>
</evidence>
<evidence type="ECO:0000256" key="6">
    <source>
        <dbReference type="SAM" id="Phobius"/>
    </source>
</evidence>
<feature type="transmembrane region" description="Helical" evidence="6">
    <location>
        <begin position="59"/>
        <end position="83"/>
    </location>
</feature>
<keyword evidence="6" id="KW-0472">Membrane</keyword>
<dbReference type="InterPro" id="IPR016069">
    <property type="entry name" value="Translin_C"/>
</dbReference>
<comment type="subcellular location">
    <subcellularLocation>
        <location evidence="2">Cytoplasm</location>
    </subcellularLocation>
    <subcellularLocation>
        <location evidence="1">Nucleus</location>
    </subcellularLocation>
</comment>
<dbReference type="Proteomes" id="UP000076863">
    <property type="component" value="Unassembled WGS sequence"/>
</dbReference>
<dbReference type="CDD" id="cd14820">
    <property type="entry name" value="TRAX"/>
    <property type="match status" value="1"/>
</dbReference>
<gene>
    <name evidence="7" type="ORF">BBO_09099</name>
</gene>
<dbReference type="SUPFAM" id="SSF74784">
    <property type="entry name" value="Translin"/>
    <property type="match status" value="2"/>
</dbReference>
<name>A0A166WET5_9HYPO</name>
<dbReference type="InterPro" id="IPR002848">
    <property type="entry name" value="Translin_fam"/>
</dbReference>
<dbReference type="EMBL" id="AZHA01000050">
    <property type="protein sequence ID" value="OAA34653.1"/>
    <property type="molecule type" value="Genomic_DNA"/>
</dbReference>
<dbReference type="PANTHER" id="PTHR10741">
    <property type="entry name" value="TRANSLIN AND TRANSLIN ASSOCIATED PROTEIN X"/>
    <property type="match status" value="1"/>
</dbReference>
<evidence type="ECO:0000256" key="1">
    <source>
        <dbReference type="ARBA" id="ARBA00004123"/>
    </source>
</evidence>
<keyword evidence="6" id="KW-0812">Transmembrane</keyword>
<dbReference type="Pfam" id="PF01997">
    <property type="entry name" value="Translin"/>
    <property type="match status" value="1"/>
</dbReference>
<dbReference type="Gene3D" id="1.20.58.200">
    <property type="entry name" value="Translin, domain 2"/>
    <property type="match status" value="1"/>
</dbReference>
<dbReference type="OrthoDB" id="31005at2759"/>
<reference evidence="7 8" key="1">
    <citation type="journal article" date="2016" name="Genome Biol. Evol.">
        <title>Divergent and convergent evolution of fungal pathogenicity.</title>
        <authorList>
            <person name="Shang Y."/>
            <person name="Xiao G."/>
            <person name="Zheng P."/>
            <person name="Cen K."/>
            <person name="Zhan S."/>
            <person name="Wang C."/>
        </authorList>
    </citation>
    <scope>NUCLEOTIDE SEQUENCE [LARGE SCALE GENOMIC DNA]</scope>
    <source>
        <strain evidence="7 8">RCEF 3172</strain>
    </source>
</reference>
<evidence type="ECO:0000313" key="7">
    <source>
        <dbReference type="EMBL" id="OAA34653.1"/>
    </source>
</evidence>
<dbReference type="InterPro" id="IPR036081">
    <property type="entry name" value="Translin_sf"/>
</dbReference>
<evidence type="ECO:0000313" key="8">
    <source>
        <dbReference type="Proteomes" id="UP000076863"/>
    </source>
</evidence>
<dbReference type="InterPro" id="IPR016068">
    <property type="entry name" value="Translin_N"/>
</dbReference>
<protein>
    <submittedName>
        <fullName evidence="7">Translin</fullName>
    </submittedName>
</protein>
<evidence type="ECO:0000256" key="5">
    <source>
        <dbReference type="ARBA" id="ARBA00023242"/>
    </source>
</evidence>
<organism evidence="7 8">
    <name type="scientific">Beauveria brongniartii RCEF 3172</name>
    <dbReference type="NCBI Taxonomy" id="1081107"/>
    <lineage>
        <taxon>Eukaryota</taxon>
        <taxon>Fungi</taxon>
        <taxon>Dikarya</taxon>
        <taxon>Ascomycota</taxon>
        <taxon>Pezizomycotina</taxon>
        <taxon>Sordariomycetes</taxon>
        <taxon>Hypocreomycetidae</taxon>
        <taxon>Hypocreales</taxon>
        <taxon>Cordycipitaceae</taxon>
        <taxon>Beauveria</taxon>
        <taxon>Beauveria brongniartii</taxon>
    </lineage>
</organism>
<dbReference type="GO" id="GO:0005737">
    <property type="term" value="C:cytoplasm"/>
    <property type="evidence" value="ECO:0007669"/>
    <property type="project" value="UniProtKB-SubCell"/>
</dbReference>
<keyword evidence="6" id="KW-1133">Transmembrane helix</keyword>
<accession>A0A166WET5</accession>
<comment type="similarity">
    <text evidence="3">Belongs to the translin family.</text>
</comment>
<evidence type="ECO:0000256" key="3">
    <source>
        <dbReference type="ARBA" id="ARBA00005902"/>
    </source>
</evidence>